<feature type="compositionally biased region" description="Acidic residues" evidence="1">
    <location>
        <begin position="255"/>
        <end position="272"/>
    </location>
</feature>
<organism evidence="2 3">
    <name type="scientific">Yoonia ponticola</name>
    <dbReference type="NCBI Taxonomy" id="1524255"/>
    <lineage>
        <taxon>Bacteria</taxon>
        <taxon>Pseudomonadati</taxon>
        <taxon>Pseudomonadota</taxon>
        <taxon>Alphaproteobacteria</taxon>
        <taxon>Rhodobacterales</taxon>
        <taxon>Paracoccaceae</taxon>
        <taxon>Yoonia</taxon>
    </lineage>
</organism>
<sequence>MAGSTKILTVSYGTFSCTLEGFDDSFHSMKAIAEYFRDLAHEDRYFGAEPPAPDAEMLAKIAEREISRRVEAKMDGKGIRLRATMAEDDAAEKPAAENSVAMPPKAEAPKNSDSPSSLMPAAPLMASRETPEADDDATSVVDEITTPVTPQHPDAESVAAKLQRIRAVVGKPAAPVEETYEDATATDDVAATSEPEVSVTAEDIMADTTDETSAAAELVNEPEIDAPEIEAVEAEIEPEAEAEAVNPTDTNEVAAEADEDVSSDLNDIDEPEEATKAEPVQPAKPIVRARIVRLRKDKPAEVVAAEPSETDDSGVAKRVAAALKSVTSKVAPTVEDTAEAPVEDVVAEDTITDVTVADVVAEDIIADVAEEPAADIEVVEDEVAKQTSTHDDIRAAIAAAIPAGNLSDDDEDDLLRELAAVAEDVVSIEDDEPEVAEIIVEDVAEAPIEMPDVAQAPVEMPEVVEAPARAGREMLPATDDAAMSRIMTQTDEALSEPTGSRRRNAIAQLKAAVAATEAARQLGDQSGGDAMKQEPFREDLDQVVRPRRAVAPDDQNIRSERPRAAPLKLVASQRVDEDDAATGPDVQPRRVAAQAVEMPEVGGFAQFAAQMGATELPDLLEAAAAYTSFVEGVEDFSRPQIMKKVQLTTDEEFSREDGLRSFGTLLRQGRISKVRNGRFQVSEQTRFRPDARSA</sequence>
<accession>A0A7W9BLV7</accession>
<evidence type="ECO:0000313" key="2">
    <source>
        <dbReference type="EMBL" id="MBB5722717.1"/>
    </source>
</evidence>
<dbReference type="AlphaFoldDB" id="A0A7W9BLV7"/>
<dbReference type="Proteomes" id="UP000535415">
    <property type="component" value="Unassembled WGS sequence"/>
</dbReference>
<name>A0A7W9BLV7_9RHOB</name>
<dbReference type="EMBL" id="JACIJM010000006">
    <property type="protein sequence ID" value="MBB5722717.1"/>
    <property type="molecule type" value="Genomic_DNA"/>
</dbReference>
<keyword evidence="3" id="KW-1185">Reference proteome</keyword>
<feature type="region of interest" description="Disordered" evidence="1">
    <location>
        <begin position="236"/>
        <end position="282"/>
    </location>
</feature>
<feature type="region of interest" description="Disordered" evidence="1">
    <location>
        <begin position="85"/>
        <end position="138"/>
    </location>
</feature>
<dbReference type="RefSeq" id="WP_183529254.1">
    <property type="nucleotide sequence ID" value="NZ_JACIJM010000006.1"/>
</dbReference>
<evidence type="ECO:0008006" key="4">
    <source>
        <dbReference type="Google" id="ProtNLM"/>
    </source>
</evidence>
<proteinExistence type="predicted"/>
<evidence type="ECO:0000256" key="1">
    <source>
        <dbReference type="SAM" id="MobiDB-lite"/>
    </source>
</evidence>
<reference evidence="2 3" key="1">
    <citation type="submission" date="2020-08" db="EMBL/GenBank/DDBJ databases">
        <title>Genomic Encyclopedia of Type Strains, Phase IV (KMG-IV): sequencing the most valuable type-strain genomes for metagenomic binning, comparative biology and taxonomic classification.</title>
        <authorList>
            <person name="Goeker M."/>
        </authorList>
    </citation>
    <scope>NUCLEOTIDE SEQUENCE [LARGE SCALE GENOMIC DNA]</scope>
    <source>
        <strain evidence="2 3">DSM 101064</strain>
    </source>
</reference>
<dbReference type="PROSITE" id="PS51257">
    <property type="entry name" value="PROKAR_LIPOPROTEIN"/>
    <property type="match status" value="1"/>
</dbReference>
<evidence type="ECO:0000313" key="3">
    <source>
        <dbReference type="Proteomes" id="UP000535415"/>
    </source>
</evidence>
<gene>
    <name evidence="2" type="ORF">FHS72_002347</name>
</gene>
<feature type="region of interest" description="Disordered" evidence="1">
    <location>
        <begin position="177"/>
        <end position="200"/>
    </location>
</feature>
<comment type="caution">
    <text evidence="2">The sequence shown here is derived from an EMBL/GenBank/DDBJ whole genome shotgun (WGS) entry which is preliminary data.</text>
</comment>
<protein>
    <recommendedName>
        <fullName evidence="4">Chemotaxis protein CheA</fullName>
    </recommendedName>
</protein>
<feature type="compositionally biased region" description="Basic and acidic residues" evidence="1">
    <location>
        <begin position="531"/>
        <end position="544"/>
    </location>
</feature>
<feature type="region of interest" description="Disordered" evidence="1">
    <location>
        <begin position="518"/>
        <end position="586"/>
    </location>
</feature>